<name>A0ACA9PC19_9GLOM</name>
<gene>
    <name evidence="1" type="ORF">SPELUC_LOCUS11306</name>
</gene>
<proteinExistence type="predicted"/>
<protein>
    <submittedName>
        <fullName evidence="1">12540_t:CDS:1</fullName>
    </submittedName>
</protein>
<dbReference type="EMBL" id="CAJVPW010023551">
    <property type="protein sequence ID" value="CAG8701653.1"/>
    <property type="molecule type" value="Genomic_DNA"/>
</dbReference>
<comment type="caution">
    <text evidence="1">The sequence shown here is derived from an EMBL/GenBank/DDBJ whole genome shotgun (WGS) entry which is preliminary data.</text>
</comment>
<keyword evidence="2" id="KW-1185">Reference proteome</keyword>
<organism evidence="1 2">
    <name type="scientific">Cetraspora pellucida</name>
    <dbReference type="NCBI Taxonomy" id="1433469"/>
    <lineage>
        <taxon>Eukaryota</taxon>
        <taxon>Fungi</taxon>
        <taxon>Fungi incertae sedis</taxon>
        <taxon>Mucoromycota</taxon>
        <taxon>Glomeromycotina</taxon>
        <taxon>Glomeromycetes</taxon>
        <taxon>Diversisporales</taxon>
        <taxon>Gigasporaceae</taxon>
        <taxon>Cetraspora</taxon>
    </lineage>
</organism>
<evidence type="ECO:0000313" key="1">
    <source>
        <dbReference type="EMBL" id="CAG8701653.1"/>
    </source>
</evidence>
<feature type="non-terminal residue" evidence="1">
    <location>
        <position position="353"/>
    </location>
</feature>
<sequence>MTRYMLAMALSASAWASIPVYRQYIILRPYGSALWPMLGLECCGSIPKDLSILNFLNYLKDKLVFTSDSKQEVQDALTRTVERVIDSPIVQTGIKKRLKKISNNISDTFERKEIVEFFAELDKEFEARQNQRNLEMSYDKYSSELLQKSGDLNTSRLSSYYMTMSAEYHEKGESASDQSNYVSRKRQGVGFNEERTIKKQYQDGYTASPSLEKNEQDADFAVEQDMDNMYYQDLSLVKTSLNSDIERSVNSEGAINAEVLISKQPQEAVASKSTKNVNEESVEEHISQEDLLNSVNETSNTFKQIKFPTYYNKLKTIWDTCNAGTNYFVLDLRDQEILNQVHNLLEDCELESL</sequence>
<dbReference type="Proteomes" id="UP000789366">
    <property type="component" value="Unassembled WGS sequence"/>
</dbReference>
<reference evidence="1" key="1">
    <citation type="submission" date="2021-06" db="EMBL/GenBank/DDBJ databases">
        <authorList>
            <person name="Kallberg Y."/>
            <person name="Tangrot J."/>
            <person name="Rosling A."/>
        </authorList>
    </citation>
    <scope>NUCLEOTIDE SEQUENCE</scope>
    <source>
        <strain evidence="1">28 12/20/2015</strain>
    </source>
</reference>
<accession>A0ACA9PC19</accession>
<evidence type="ECO:0000313" key="2">
    <source>
        <dbReference type="Proteomes" id="UP000789366"/>
    </source>
</evidence>